<feature type="domain" description="Core-binding (CB)" evidence="6">
    <location>
        <begin position="11"/>
        <end position="92"/>
    </location>
</feature>
<dbReference type="PROSITE" id="PS51900">
    <property type="entry name" value="CB"/>
    <property type="match status" value="1"/>
</dbReference>
<dbReference type="SUPFAM" id="SSF56349">
    <property type="entry name" value="DNA breaking-rejoining enzymes"/>
    <property type="match status" value="1"/>
</dbReference>
<name>A0A9D1JL11_9FIRM</name>
<dbReference type="Pfam" id="PF13102">
    <property type="entry name" value="Phage_int_SAM_5"/>
    <property type="match status" value="1"/>
</dbReference>
<dbReference type="GO" id="GO:0003677">
    <property type="term" value="F:DNA binding"/>
    <property type="evidence" value="ECO:0007669"/>
    <property type="project" value="UniProtKB-UniRule"/>
</dbReference>
<evidence type="ECO:0000259" key="5">
    <source>
        <dbReference type="PROSITE" id="PS51898"/>
    </source>
</evidence>
<gene>
    <name evidence="7" type="ORF">IAB44_12180</name>
</gene>
<reference evidence="7" key="1">
    <citation type="submission" date="2020-10" db="EMBL/GenBank/DDBJ databases">
        <authorList>
            <person name="Gilroy R."/>
        </authorList>
    </citation>
    <scope>NUCLEOTIDE SEQUENCE</scope>
    <source>
        <strain evidence="7">CHK190-19873</strain>
    </source>
</reference>
<reference evidence="7" key="2">
    <citation type="journal article" date="2021" name="PeerJ">
        <title>Extensive microbial diversity within the chicken gut microbiome revealed by metagenomics and culture.</title>
        <authorList>
            <person name="Gilroy R."/>
            <person name="Ravi A."/>
            <person name="Getino M."/>
            <person name="Pursley I."/>
            <person name="Horton D.L."/>
            <person name="Alikhan N.F."/>
            <person name="Baker D."/>
            <person name="Gharbi K."/>
            <person name="Hall N."/>
            <person name="Watson M."/>
            <person name="Adriaenssens E.M."/>
            <person name="Foster-Nyarko E."/>
            <person name="Jarju S."/>
            <person name="Secka A."/>
            <person name="Antonio M."/>
            <person name="Oren A."/>
            <person name="Chaudhuri R.R."/>
            <person name="La Ragione R."/>
            <person name="Hildebrand F."/>
            <person name="Pallen M.J."/>
        </authorList>
    </citation>
    <scope>NUCLEOTIDE SEQUENCE</scope>
    <source>
        <strain evidence="7">CHK190-19873</strain>
    </source>
</reference>
<dbReference type="PANTHER" id="PTHR30349">
    <property type="entry name" value="PHAGE INTEGRASE-RELATED"/>
    <property type="match status" value="1"/>
</dbReference>
<organism evidence="7 8">
    <name type="scientific">Candidatus Limivivens intestinipullorum</name>
    <dbReference type="NCBI Taxonomy" id="2840858"/>
    <lineage>
        <taxon>Bacteria</taxon>
        <taxon>Bacillati</taxon>
        <taxon>Bacillota</taxon>
        <taxon>Clostridia</taxon>
        <taxon>Lachnospirales</taxon>
        <taxon>Lachnospiraceae</taxon>
        <taxon>Lachnospiraceae incertae sedis</taxon>
        <taxon>Candidatus Limivivens</taxon>
    </lineage>
</organism>
<dbReference type="Gene3D" id="1.10.150.130">
    <property type="match status" value="1"/>
</dbReference>
<dbReference type="InterPro" id="IPR044068">
    <property type="entry name" value="CB"/>
</dbReference>
<dbReference type="PROSITE" id="PS51898">
    <property type="entry name" value="TYR_RECOMBINASE"/>
    <property type="match status" value="1"/>
</dbReference>
<evidence type="ECO:0000313" key="8">
    <source>
        <dbReference type="Proteomes" id="UP000823935"/>
    </source>
</evidence>
<sequence>MNTNNKNKENITFGELFDEWYNYHCIEIAKSTAYGYLQQKKRIERFVEDSTFIQYINTETIQALVRYLLTEVSSTTVNRYCQTLKLCFDFAIKMGYISENPVYSCAIPKRRRVEIYPFTPEEINRLLGQPGPDWVKDGIVIAFRTGMRLGEIFALKWTDINFDEQFISVQRTQSRAGTKVEIKTTKSISGVRRIDIDTKLALHLIEMQERQSPASQYVFSSPCDPEKYRIPWNISVQLRELCQKAGIPERNFHTLRHTHASILFAHGKHPKMVQERLGHADVRTTIVTYTHITPTVQKEAVEVFENL</sequence>
<accession>A0A9D1JL11</accession>
<evidence type="ECO:0000313" key="7">
    <source>
        <dbReference type="EMBL" id="HIS32283.1"/>
    </source>
</evidence>
<dbReference type="AlphaFoldDB" id="A0A9D1JL11"/>
<dbReference type="CDD" id="cd01189">
    <property type="entry name" value="INT_ICEBs1_C_like"/>
    <property type="match status" value="1"/>
</dbReference>
<dbReference type="GO" id="GO:0006310">
    <property type="term" value="P:DNA recombination"/>
    <property type="evidence" value="ECO:0007669"/>
    <property type="project" value="UniProtKB-KW"/>
</dbReference>
<comment type="caution">
    <text evidence="7">The sequence shown here is derived from an EMBL/GenBank/DDBJ whole genome shotgun (WGS) entry which is preliminary data.</text>
</comment>
<dbReference type="Proteomes" id="UP000823935">
    <property type="component" value="Unassembled WGS sequence"/>
</dbReference>
<evidence type="ECO:0000256" key="2">
    <source>
        <dbReference type="ARBA" id="ARBA00023125"/>
    </source>
</evidence>
<dbReference type="InterPro" id="IPR013762">
    <property type="entry name" value="Integrase-like_cat_sf"/>
</dbReference>
<comment type="similarity">
    <text evidence="1">Belongs to the 'phage' integrase family.</text>
</comment>
<evidence type="ECO:0000259" key="6">
    <source>
        <dbReference type="PROSITE" id="PS51900"/>
    </source>
</evidence>
<evidence type="ECO:0000256" key="3">
    <source>
        <dbReference type="ARBA" id="ARBA00023172"/>
    </source>
</evidence>
<feature type="domain" description="Tyr recombinase" evidence="5">
    <location>
        <begin position="113"/>
        <end position="302"/>
    </location>
</feature>
<protein>
    <submittedName>
        <fullName evidence="7">Site-specific integrase</fullName>
    </submittedName>
</protein>
<keyword evidence="3" id="KW-0233">DNA recombination</keyword>
<dbReference type="Pfam" id="PF00589">
    <property type="entry name" value="Phage_integrase"/>
    <property type="match status" value="1"/>
</dbReference>
<dbReference type="GO" id="GO:0015074">
    <property type="term" value="P:DNA integration"/>
    <property type="evidence" value="ECO:0007669"/>
    <property type="project" value="InterPro"/>
</dbReference>
<dbReference type="InterPro" id="IPR025269">
    <property type="entry name" value="SAM-like_dom"/>
</dbReference>
<proteinExistence type="inferred from homology"/>
<dbReference type="EMBL" id="DVIQ01000073">
    <property type="protein sequence ID" value="HIS32283.1"/>
    <property type="molecule type" value="Genomic_DNA"/>
</dbReference>
<dbReference type="InterPro" id="IPR050090">
    <property type="entry name" value="Tyrosine_recombinase_XerCD"/>
</dbReference>
<dbReference type="InterPro" id="IPR010998">
    <property type="entry name" value="Integrase_recombinase_N"/>
</dbReference>
<dbReference type="InterPro" id="IPR002104">
    <property type="entry name" value="Integrase_catalytic"/>
</dbReference>
<dbReference type="Gene3D" id="1.10.443.10">
    <property type="entry name" value="Intergrase catalytic core"/>
    <property type="match status" value="1"/>
</dbReference>
<dbReference type="PANTHER" id="PTHR30349:SF64">
    <property type="entry name" value="PROPHAGE INTEGRASE INTD-RELATED"/>
    <property type="match status" value="1"/>
</dbReference>
<dbReference type="InterPro" id="IPR011010">
    <property type="entry name" value="DNA_brk_join_enz"/>
</dbReference>
<evidence type="ECO:0000256" key="4">
    <source>
        <dbReference type="PROSITE-ProRule" id="PRU01248"/>
    </source>
</evidence>
<keyword evidence="2 4" id="KW-0238">DNA-binding</keyword>
<evidence type="ECO:0000256" key="1">
    <source>
        <dbReference type="ARBA" id="ARBA00008857"/>
    </source>
</evidence>